<gene>
    <name evidence="1" type="ORF">BTO15_15935</name>
    <name evidence="2" type="ORF">QWY81_09010</name>
</gene>
<accession>A0AAJ1QWX2</accession>
<dbReference type="RefSeq" id="WP_165730914.1">
    <property type="nucleotide sequence ID" value="NZ_CP019336.1"/>
</dbReference>
<keyword evidence="3" id="KW-1185">Reference proteome</keyword>
<reference evidence="1 3" key="2">
    <citation type="submission" date="2017-02" db="EMBL/GenBank/DDBJ databases">
        <title>Trade-off between light-utilization and light-protection in marine flavobacteria.</title>
        <authorList>
            <person name="Kumagai Y."/>
            <person name="Yoshizawa S."/>
            <person name="Kogure K."/>
            <person name="Iwasaki W."/>
        </authorList>
    </citation>
    <scope>NUCLEOTIDE SEQUENCE [LARGE SCALE GENOMIC DNA]</scope>
    <source>
        <strain evidence="1 3">KCTC 23670</strain>
    </source>
</reference>
<name>A0AAJ1QWX2_9FLAO</name>
<dbReference type="AlphaFoldDB" id="A0AAJ1QWX2"/>
<reference evidence="2" key="3">
    <citation type="submission" date="2023-06" db="EMBL/GenBank/DDBJ databases">
        <authorList>
            <person name="Lucena T."/>
            <person name="Sun Q."/>
        </authorList>
    </citation>
    <scope>NUCLEOTIDE SEQUENCE</scope>
    <source>
        <strain evidence="2">CECT 8670</strain>
    </source>
</reference>
<dbReference type="EMBL" id="CP019336">
    <property type="protein sequence ID" value="AUC23497.1"/>
    <property type="molecule type" value="Genomic_DNA"/>
</dbReference>
<dbReference type="EMBL" id="JAUFQH010000006">
    <property type="protein sequence ID" value="MDN3619590.1"/>
    <property type="molecule type" value="Genomic_DNA"/>
</dbReference>
<dbReference type="Proteomes" id="UP001228636">
    <property type="component" value="Unassembled WGS sequence"/>
</dbReference>
<proteinExistence type="predicted"/>
<evidence type="ECO:0000313" key="3">
    <source>
        <dbReference type="Proteomes" id="UP000232721"/>
    </source>
</evidence>
<organism evidence="2 4">
    <name type="scientific">Polaribacter sejongensis</name>
    <dbReference type="NCBI Taxonomy" id="985043"/>
    <lineage>
        <taxon>Bacteria</taxon>
        <taxon>Pseudomonadati</taxon>
        <taxon>Bacteroidota</taxon>
        <taxon>Flavobacteriia</taxon>
        <taxon>Flavobacteriales</taxon>
        <taxon>Flavobacteriaceae</taxon>
    </lineage>
</organism>
<evidence type="ECO:0000313" key="1">
    <source>
        <dbReference type="EMBL" id="AUC23497.1"/>
    </source>
</evidence>
<evidence type="ECO:0000313" key="2">
    <source>
        <dbReference type="EMBL" id="MDN3619590.1"/>
    </source>
</evidence>
<protein>
    <submittedName>
        <fullName evidence="2">Uncharacterized protein</fullName>
    </submittedName>
</protein>
<sequence>MGNLIEFVDLKRIKKINDITVYHRFVNWVSSEFDLYLQNETKKLQVFLPNGSFDIEIFNDCNNSLNILIHVKGKSKDTSLMIIKKLENIYNNVLKFNLK</sequence>
<evidence type="ECO:0000313" key="4">
    <source>
        <dbReference type="Proteomes" id="UP001228636"/>
    </source>
</evidence>
<dbReference type="Proteomes" id="UP000232721">
    <property type="component" value="Chromosome"/>
</dbReference>
<reference evidence="2 4" key="1">
    <citation type="journal article" date="2014" name="Int. J. Syst. Evol. Microbiol.">
        <title>Complete genome sequence of Corynebacterium casei LMG S-19264T (=DSM 44701T), isolated from a smear-ripened cheese.</title>
        <authorList>
            <consortium name="US DOE Joint Genome Institute (JGI-PGF)"/>
            <person name="Walter F."/>
            <person name="Albersmeier A."/>
            <person name="Kalinowski J."/>
            <person name="Ruckert C."/>
        </authorList>
    </citation>
    <scope>NUCLEOTIDE SEQUENCE [LARGE SCALE GENOMIC DNA]</scope>
    <source>
        <strain evidence="2 4">CECT 8670</strain>
    </source>
</reference>